<gene>
    <name evidence="2" type="ORF">DFH07DRAFT_938396</name>
</gene>
<evidence type="ECO:0000313" key="2">
    <source>
        <dbReference type="EMBL" id="KAJ7768664.1"/>
    </source>
</evidence>
<dbReference type="AlphaFoldDB" id="A0AAD7JNR0"/>
<keyword evidence="3" id="KW-1185">Reference proteome</keyword>
<name>A0AAD7JNR0_9AGAR</name>
<proteinExistence type="predicted"/>
<evidence type="ECO:0000313" key="3">
    <source>
        <dbReference type="Proteomes" id="UP001215280"/>
    </source>
</evidence>
<accession>A0AAD7JNR0</accession>
<comment type="caution">
    <text evidence="2">The sequence shown here is derived from an EMBL/GenBank/DDBJ whole genome shotgun (WGS) entry which is preliminary data.</text>
</comment>
<feature type="region of interest" description="Disordered" evidence="1">
    <location>
        <begin position="162"/>
        <end position="181"/>
    </location>
</feature>
<sequence length="364" mass="38807">MADDVDPTLCINPESPGESCGGNFEHKTAAGLCAVCYIITTDATRAETMKDWPQCTGCSAQLKLLKGARCGTCLKKDQQIAGVALPPRNNLGTQDPNQVDAATKSLQDLQAESHRNAMLARTLPKGASKTPGSSALLHATVAKGAPRQITVYLVPMTTSGARTASEVGPKGRASKNGDLGAWGVPEREKYVGPTTKAAKFRLTTHQVAVSPSYTCGFLFGGALGADRLSHSERGHATLKTRSRVGNAILMCYVPAVPEISNERTNLFSGFFSNPKSAQAIATAALKVSHATVAKGAPRQITVYLVPMTTSGARTEASRILANATRSFPEDIPMTNVLVHLLRHWNLDWEKDCSENLTLEHISLL</sequence>
<organism evidence="2 3">
    <name type="scientific">Mycena maculata</name>
    <dbReference type="NCBI Taxonomy" id="230809"/>
    <lineage>
        <taxon>Eukaryota</taxon>
        <taxon>Fungi</taxon>
        <taxon>Dikarya</taxon>
        <taxon>Basidiomycota</taxon>
        <taxon>Agaricomycotina</taxon>
        <taxon>Agaricomycetes</taxon>
        <taxon>Agaricomycetidae</taxon>
        <taxon>Agaricales</taxon>
        <taxon>Marasmiineae</taxon>
        <taxon>Mycenaceae</taxon>
        <taxon>Mycena</taxon>
    </lineage>
</organism>
<evidence type="ECO:0000256" key="1">
    <source>
        <dbReference type="SAM" id="MobiDB-lite"/>
    </source>
</evidence>
<dbReference type="Proteomes" id="UP001215280">
    <property type="component" value="Unassembled WGS sequence"/>
</dbReference>
<reference evidence="2" key="1">
    <citation type="submission" date="2023-03" db="EMBL/GenBank/DDBJ databases">
        <title>Massive genome expansion in bonnet fungi (Mycena s.s.) driven by repeated elements and novel gene families across ecological guilds.</title>
        <authorList>
            <consortium name="Lawrence Berkeley National Laboratory"/>
            <person name="Harder C.B."/>
            <person name="Miyauchi S."/>
            <person name="Viragh M."/>
            <person name="Kuo A."/>
            <person name="Thoen E."/>
            <person name="Andreopoulos B."/>
            <person name="Lu D."/>
            <person name="Skrede I."/>
            <person name="Drula E."/>
            <person name="Henrissat B."/>
            <person name="Morin E."/>
            <person name="Kohler A."/>
            <person name="Barry K."/>
            <person name="LaButti K."/>
            <person name="Morin E."/>
            <person name="Salamov A."/>
            <person name="Lipzen A."/>
            <person name="Mereny Z."/>
            <person name="Hegedus B."/>
            <person name="Baldrian P."/>
            <person name="Stursova M."/>
            <person name="Weitz H."/>
            <person name="Taylor A."/>
            <person name="Grigoriev I.V."/>
            <person name="Nagy L.G."/>
            <person name="Martin F."/>
            <person name="Kauserud H."/>
        </authorList>
    </citation>
    <scope>NUCLEOTIDE SEQUENCE</scope>
    <source>
        <strain evidence="2">CBHHK188m</strain>
    </source>
</reference>
<dbReference type="EMBL" id="JARJLG010000027">
    <property type="protein sequence ID" value="KAJ7768664.1"/>
    <property type="molecule type" value="Genomic_DNA"/>
</dbReference>
<protein>
    <submittedName>
        <fullName evidence="2">Uncharacterized protein</fullName>
    </submittedName>
</protein>